<dbReference type="InterPro" id="IPR007099">
    <property type="entry name" value="RNA-dir_pol_NSvirus"/>
</dbReference>
<evidence type="ECO:0000256" key="3">
    <source>
        <dbReference type="ARBA" id="ARBA00012759"/>
    </source>
</evidence>
<dbReference type="InterPro" id="IPR003323">
    <property type="entry name" value="OTU_dom"/>
</dbReference>
<evidence type="ECO:0000256" key="4">
    <source>
        <dbReference type="ARBA" id="ARBA00018602"/>
    </source>
</evidence>
<keyword evidence="5" id="KW-0808">Transferase</keyword>
<accession>A0A0D5BUV0</accession>
<evidence type="ECO:0000259" key="13">
    <source>
        <dbReference type="PROSITE" id="PS50525"/>
    </source>
</evidence>
<evidence type="ECO:0000256" key="12">
    <source>
        <dbReference type="SAM" id="MobiDB-lite"/>
    </source>
</evidence>
<evidence type="ECO:0000256" key="7">
    <source>
        <dbReference type="ARBA" id="ARBA00022842"/>
    </source>
</evidence>
<evidence type="ECO:0000256" key="11">
    <source>
        <dbReference type="ARBA" id="ARBA00034123"/>
    </source>
</evidence>
<dbReference type="Pfam" id="PF15518">
    <property type="entry name" value="L_protein_N"/>
    <property type="match status" value="1"/>
</dbReference>
<dbReference type="CDD" id="cd21880">
    <property type="entry name" value="OTU_RNAP_L_virus"/>
    <property type="match status" value="1"/>
</dbReference>
<proteinExistence type="inferred from homology"/>
<dbReference type="PANTHER" id="PTHR13312:SF0">
    <property type="entry name" value="UBIQUITIN THIOESTERASE OTU1"/>
    <property type="match status" value="1"/>
</dbReference>
<evidence type="ECO:0000313" key="16">
    <source>
        <dbReference type="Proteomes" id="UP000170142"/>
    </source>
</evidence>
<evidence type="ECO:0000259" key="14">
    <source>
        <dbReference type="PROSITE" id="PS50802"/>
    </source>
</evidence>
<dbReference type="InterPro" id="IPR038765">
    <property type="entry name" value="Papain-like_cys_pep_sf"/>
</dbReference>
<keyword evidence="7" id="KW-0460">Magnesium</keyword>
<feature type="domain" description="OTU" evidence="14">
    <location>
        <begin position="29"/>
        <end position="158"/>
    </location>
</feature>
<feature type="region of interest" description="Disordered" evidence="12">
    <location>
        <begin position="2691"/>
        <end position="2712"/>
    </location>
</feature>
<dbReference type="InterPro" id="IPR029124">
    <property type="entry name" value="L_protein_N"/>
</dbReference>
<dbReference type="MEROPS" id="C87.001"/>
<dbReference type="PANTHER" id="PTHR13312">
    <property type="entry name" value="HIV-INDUCED PROTEIN-7-LIKE PROTEASE"/>
    <property type="match status" value="1"/>
</dbReference>
<evidence type="ECO:0000256" key="6">
    <source>
        <dbReference type="ARBA" id="ARBA00022801"/>
    </source>
</evidence>
<evidence type="ECO:0000256" key="10">
    <source>
        <dbReference type="ARBA" id="ARBA00031012"/>
    </source>
</evidence>
<dbReference type="InterPro" id="IPR007322">
    <property type="entry name" value="RNA_pol_bunyavir"/>
</dbReference>
<evidence type="ECO:0000256" key="8">
    <source>
        <dbReference type="ARBA" id="ARBA00030285"/>
    </source>
</evidence>
<organismHost>
    <name type="scientific">Ixodes</name>
    <dbReference type="NCBI Taxonomy" id="6944"/>
</organismHost>
<comment type="similarity">
    <text evidence="11">Belongs to the Bunyavirales RNA polymerase family.</text>
</comment>
<name>A0A0D5BUV0_HAZVJ</name>
<dbReference type="Pfam" id="PF04196">
    <property type="entry name" value="Bunya_RdRp"/>
    <property type="match status" value="1"/>
</dbReference>
<reference evidence="15" key="1">
    <citation type="submission" date="2015-01" db="EMBL/GenBank/DDBJ databases">
        <authorList>
            <person name="Lewandowski K.S."/>
            <person name="Bell A.J."/>
            <person name="Wooldridge D."/>
            <person name="Chamberlain J."/>
            <person name="Afrough B."/>
            <person name="Dowall S."/>
            <person name="Vipond R."/>
            <person name="Gharbia S."/>
            <person name="Hewson R."/>
        </authorList>
    </citation>
    <scope>NUCLEOTIDE SEQUENCE [LARGE SCALE GENOMIC DNA]</scope>
    <source>
        <strain evidence="15">JC280</strain>
    </source>
</reference>
<dbReference type="GO" id="GO:0003968">
    <property type="term" value="F:RNA-directed RNA polymerase activity"/>
    <property type="evidence" value="ECO:0007669"/>
    <property type="project" value="UniProtKB-EC"/>
</dbReference>
<dbReference type="GO" id="GO:0039694">
    <property type="term" value="P:viral RNA genome replication"/>
    <property type="evidence" value="ECO:0007669"/>
    <property type="project" value="InterPro"/>
</dbReference>
<sequence>MDFLEGITWDSVSDIQSVSNPSFTITDYFEVVRQPADGNCFYHSLAELYIPNKSDHAYRLVKNELREAAEKYFPTEPEAAATGMRLDEYLDTALRDNEWGGSLEAAMLSRHLGLTVVIWLVDGSNRVVGATRFGKGSLKTALHLLHSGLTHFDALRLLATEEDPQQETMTLVEKMELVERFTLTEGEECLQEEELLLDSETDTAAPEEPSTSEPRLRSQAILLHRLVRHGENIPVRVGRVLDCLFNCKLCVEVSQELLILKPDRKEATAESMSLRQLGHKMLTRDKQLKSEFSRHKLYLTKDLLDHLDVGGLLRSAFPGKGLERNLSLLHSELVLDICTVVLGTLLSTFLYGSNNKNKRRFITNCLLGTSLSGKRVFKSLSKLTSNLLYRSPRRAVSIICNDLYGRLIQKLSNCFALMNPISLLALRNLDCDNMELKDYIDMVVEMSKLDNSDVDFTHREIADINQLTDRLQILAGRKNPDVLLEWYKKEELHKRALRDIAGAQEHLISDFFRRKDIMKFISTSGKASSAGSLGNVLSYAHNLYLSKESLRMSSEDVTQLLIEIKRLYKLQGDQSVEPIALICDRLEDSFRRLCRELPADCAQECVTLFEDIRNSTSHSTAWKHALRLKGTAYEGMFSRQYNWRYTPEDIKPSLTMLIQTLFPEKFEMFLDRTQLHPEFRDLTPDYALTQKVYFKRNQIVEVVSHQISIGETLDESVDAIPLEEKKMFPLPETPVGEVYSIQSILKNFQDKIDRCRDDSKASAEEGKASDSAGEQLDYNSRIIIDKNNIEISDEEELIRRQLLLVEVGYQTDVDSKITTDYKKWKDILRLLEMLDIKCSFVACADCSSTPSDSWWISEDKVRLLKNSISHLFSCLTKNSPSDVTDIVVGSISTQKVRSYLKSGSATKTPISSKDVQETWARQQEYIINRPTGISIPKRLADAMKQGFVDGVVMSADSSKECVANIKKNAERLTDEYERTKFKHELNYSRVTSEKLLLGWLGEDLQGIRCDNCLHTIKETVEQMNENCDRLEYLASSCLLSNHCSGCHPSGIALNNQTNVQKRLPEMGLLKHSENKGFEDTNEAITDLDKLVRLTLPGKTEKERRVKRNVELLIRQMMQQSGIECIKLPSGQIVTHRLTRKNKQAPSTQECERIEERVTKLKKELSEKKLSQYSKHINSTIAHSLERLDRQTGSRCSVPKEWLEKLLRDLKVPTKDEDILIGIQRSMQEKVGFTVNNDKLLIRDEDDLVRFIESRSKSLLETNEEGIFQSDCVLFKEVVAEAMCRYTSTPYQEIPETLVKLINLLCKFVWFQECILYGKVCETFLRCCTEFSRSGIKLVKIRHCDANLAIKLPSNKKENMLCCIYSKDMELIKGPFFLNRRQAILGAAYPYILITTYVQVLQQHRCLEVLNNHGPRILENISRCTKTLLETATKELSFTLRGLFEKAYETRTKQCQLGGNFLSRSSRDHFVSVISGLNLVYGLLIRDNLLANSQQQNKQLQMLRFGMLCGLSRLSCPKELGKKFSASCRRMEDNVMRLYLQSTVYSANRDCEMNVSNWKLKDLCPEVTIPCFSVYGLFVNSDRQLIYDIYNVHIYNKEMDNFDEGCINVLEETAERHMMWELNLLETLNPNTKDDRTARLLLGCPNIRKCTGKDGRKIRPLLHDSESADSSSESSTISGRRSYGSSKGKIQSMFGRYNSNKKPFELKPGLEVSNDPLHDFQQVVTGGSAYSEYSPNQDSLLKDYIQIIRSNPGYTMGSFELIQAVTEFARTKFPAEGIEKARRDPKNWVSISEVTETTSIVATPKVHMMLKDCYKVLLGTENKKIVKMLRGKLKKLGAISTDVEIGKKDCLDLLNTVEGLSEEQKKNIVNGIFEPSKLSFYHWRELIKKDLYEVLLTDDGNYIFCWLKTLSSAIKGRLKRDLRFMNQNSQTSSQTDLFSEEEYEELLKMKQVICSQSDAEDELNVDVLLDAWVKCAHKPRDASSIINEGMSRVLPISEILFELRMQHLELTKLKKDNPSVSFTKEEVTVKRMEKQFLAKHNLDIMHLTNLIFYCALAAPWCVHYKALEAYLVRHPEILEFSGSAPTESKVLDLSVAALIIKMTENYRDDTSDGVEVKVRFLVRYIITLFTANGEPFSLSLSDGGLNEDLQKTTDEKLLHQTKVVFAKIGLSGKNYDFIWTVQMIANSNFNVCKRLTGRSTGERLPRSVRSKVIYEMVKLVGETGMAILQQLAFAQALNYDHRFYAVLAPKAQLGGSRDLLVQETGTKVIHATTEMFSRNLLKTTKDDGLTNPHLKETILNAGLEALQTMRLVDGKPAAEGSSLVTFYKVVCISGDNTKWGPIHCCSFFSGMMQQLLKDVPDWCSFYKLTFVKNLCRQVEIPTASTKKILNVLRFYLSDKGGVERLSEEEIRNRLCETLDLWGGNDIVKFLITTYLSKGIMAMNSYNHMGQGIHHATSSVLTSVMAELFEELTVDYYKKHYPNLSVSVTHAGSSDDYAKCIVVTGLLSKDLFDKYSETFWMHTCRLKNFTAAVQRCCQMKDSAKTLVGDCFLEFYSEFMMGYRVTPAVIKFIFTGLINSSVTSPQSLSQACHVSSQQAMYNSVPLLTNATFTLLRQQVFFSHVEDFIRRYGLLTLGSLSPFGRLFVPTYSGLVSSAVALEDSETIARSSSTLVENSIFLETSSLSIIDQISSSSSSEGEGFSTASSTTVESTHSASSSSSFTFELNRPLSETELQFLKTLRDNSRQTSSEHIQDKITELYSTSKEGPLDKYYLLYSSKIVDSCSWLKKGREKGPIECAKRLQCILNVLIAGYYRSFGSDGTEKQVKACLNRDDNRVIEDPMIQLIPEKLRRELERLGVSRMEVDELMPATSPDDTLCQLVAKKLISLNVSTEEYSAEVSRLKQTLTARNVLHGLAGGIKELSLPIYTIFMKSYFFKDNVFLDLDDRWSTKHSTNYRDSTGRLLTGRVITKYSHWLDNFLNCKVSVDRVQEVRDCSLFNPDLRCVNLLIGENKVRELSIVVSHLKVFAREFDNLNLQFSDLNRQKLKIVESRPPESELEANKVVIVKSKLFSATEHVRLSNNPAVVMGYLLEESSISEVKPTKVDYSNLLKDRFKLMQFFPSVFSLLRTLQVESRETEKLGDPVDMNLVSRYSNHLTLLCRMIQQARPSLTVFYMLKSTHLATEPTVSELVSFGVKEGRYLRLSDSGLDASTYSVKYWKILHCISAIGELPLSPKDKTTLLMSFLNWKVDLESCEQDCPLYKNELSVLSEFSGQVIINTLASELSSVRKDGERDSLTDLIDYVNSPSELLKKKPYLGTTAKFSSWGDSNKSGKFTYSSRSGEAIGIFIGGKLHIHISEESTGLLCEVERCVLSWLSRRRTDIITKEQHGQFLAFLPTLSEVAQKNRDGGVQGVCVDPSNPRLLRFTVAKRQSPVIKVKKQILTVKKQITYDAESEPRLQWGHGSLAIVYDECETQTTYHENIIKIKQLIDNTVDKGKILPQSVFSDTRIILAKIRFKSDLLLNSLCLLHAFLRHTATYAVMEVESKSQLLEKFLRSGGVQFRSCCTSIKDKLKTKELDGLITQTLDEEVAVCDELNKVFSEAQVPLSSWSEVQTYIEEVGFNNVLVNVDKSPAKSELLWRFSLDSHVSNLGMIRDLRSLVGYVSTEAVPKFLLPFIFFEGLLVSIIGKCKTLKELINSTGTTDRDIDILLCLILFCFQNDSFAREGPRCSASALKQLQCCNVVRVNNRINIELVSEGSNVSLKVVIVLIDATESTLERSKRVKVAKRNLSSSLGLMFFDKSIDVTGLKRVASRVKVSSDKEKEFLDFVLPSQSASEVDYQTILDLTIDKAKKGRTVHGIEDLLLTLMGKAGTPKSEDEEDLIQDSTEGHLCLEDLLEDTSVSDPRAESEDEEQIMKRGFKFNWDSD</sequence>
<dbReference type="GO" id="GO:0004843">
    <property type="term" value="F:cysteine-type deubiquitinase activity"/>
    <property type="evidence" value="ECO:0007669"/>
    <property type="project" value="UniProtKB-EC"/>
</dbReference>
<dbReference type="EC" id="2.7.7.48" evidence="2"/>
<dbReference type="GO" id="GO:0030968">
    <property type="term" value="P:endoplasmic reticulum unfolded protein response"/>
    <property type="evidence" value="ECO:0007669"/>
    <property type="project" value="TreeGrafter"/>
</dbReference>
<evidence type="ECO:0000256" key="5">
    <source>
        <dbReference type="ARBA" id="ARBA00022679"/>
    </source>
</evidence>
<evidence type="ECO:0000256" key="2">
    <source>
        <dbReference type="ARBA" id="ARBA00012494"/>
    </source>
</evidence>
<comment type="catalytic activity">
    <reaction evidence="1">
        <text>Thiol-dependent hydrolysis of ester, thioester, amide, peptide and isopeptide bonds formed by the C-terminal Gly of ubiquitin (a 76-residue protein attached to proteins as an intracellular targeting signal).</text>
        <dbReference type="EC" id="3.4.19.12"/>
    </reaction>
</comment>
<evidence type="ECO:0000256" key="1">
    <source>
        <dbReference type="ARBA" id="ARBA00000707"/>
    </source>
</evidence>
<keyword evidence="16" id="KW-1185">Reference proteome</keyword>
<dbReference type="EC" id="3.4.19.12" evidence="3"/>
<dbReference type="PROSITE" id="PS50802">
    <property type="entry name" value="OTU"/>
    <property type="match status" value="1"/>
</dbReference>
<evidence type="ECO:0000256" key="9">
    <source>
        <dbReference type="ARBA" id="ARBA00030436"/>
    </source>
</evidence>
<dbReference type="EMBL" id="KP406723">
    <property type="protein sequence ID" value="AJW66841.1"/>
    <property type="molecule type" value="Viral_cRNA"/>
</dbReference>
<dbReference type="PROSITE" id="PS50525">
    <property type="entry name" value="RDRP_SSRNA_NEG_SEG"/>
    <property type="match status" value="1"/>
</dbReference>
<dbReference type="GO" id="GO:0006351">
    <property type="term" value="P:DNA-templated transcription"/>
    <property type="evidence" value="ECO:0007669"/>
    <property type="project" value="InterPro"/>
</dbReference>
<protein>
    <recommendedName>
        <fullName evidence="4">RNA-directed RNA polymerase L</fullName>
        <ecNumber evidence="2">2.7.7.48</ecNumber>
        <ecNumber evidence="3">3.4.19.12</ecNumber>
    </recommendedName>
    <alternativeName>
        <fullName evidence="8">Large structural protein</fullName>
    </alternativeName>
    <alternativeName>
        <fullName evidence="10">Replicase</fullName>
    </alternativeName>
    <alternativeName>
        <fullName evidence="9">Transcriptase</fullName>
    </alternativeName>
</protein>
<feature type="compositionally biased region" description="Low complexity" evidence="12">
    <location>
        <begin position="1667"/>
        <end position="1688"/>
    </location>
</feature>
<dbReference type="SUPFAM" id="SSF54001">
    <property type="entry name" value="Cysteine proteinases"/>
    <property type="match status" value="1"/>
</dbReference>
<feature type="region of interest" description="Disordered" evidence="12">
    <location>
        <begin position="1660"/>
        <end position="1689"/>
    </location>
</feature>
<keyword evidence="6" id="KW-0378">Hydrolase</keyword>
<dbReference type="InterPro" id="IPR049605">
    <property type="entry name" value="L_OTU"/>
</dbReference>
<dbReference type="Gene3D" id="3.90.70.80">
    <property type="match status" value="1"/>
</dbReference>
<organism evidence="15 16">
    <name type="scientific">Hazara virus (isolate JC280)</name>
    <dbReference type="NCBI Taxonomy" id="11597"/>
    <lineage>
        <taxon>Viruses</taxon>
        <taxon>Riboviria</taxon>
        <taxon>Orthornavirae</taxon>
        <taxon>Negarnaviricota</taxon>
        <taxon>Polyploviricotina</taxon>
        <taxon>Bunyaviricetes</taxon>
        <taxon>Hareavirales</taxon>
        <taxon>Nairoviridae</taxon>
        <taxon>Orthonairovirus</taxon>
        <taxon>Orthonairovirus hazaraense</taxon>
    </lineage>
</organism>
<evidence type="ECO:0000313" key="15">
    <source>
        <dbReference type="EMBL" id="AJW66841.1"/>
    </source>
</evidence>
<feature type="domain" description="RdRp catalytic" evidence="13">
    <location>
        <begin position="2318"/>
        <end position="2527"/>
    </location>
</feature>
<dbReference type="GO" id="GO:0016579">
    <property type="term" value="P:protein deubiquitination"/>
    <property type="evidence" value="ECO:0007669"/>
    <property type="project" value="TreeGrafter"/>
</dbReference>
<dbReference type="GO" id="GO:0036503">
    <property type="term" value="P:ERAD pathway"/>
    <property type="evidence" value="ECO:0007669"/>
    <property type="project" value="TreeGrafter"/>
</dbReference>
<dbReference type="Proteomes" id="UP000170142">
    <property type="component" value="Genome"/>
</dbReference>
<dbReference type="SMR" id="A0A0D5BUV0"/>
<dbReference type="Pfam" id="PF02338">
    <property type="entry name" value="OTU"/>
    <property type="match status" value="1"/>
</dbReference>